<evidence type="ECO:0000313" key="2">
    <source>
        <dbReference type="Proteomes" id="UP000178187"/>
    </source>
</evidence>
<sequence length="283" mass="32641">MTTLPIFPPGVLEASKNNKLIVFLGAGISCAAGLPDWNNVKNNLITRLRENKLCEESVLQQYTRMDFYECFELIRSTNVKIYQETIDKSVELNDQVKIENYKNWIKIIKSWKPIAIVSTNVDELLLNYSGCSKDDFRTKDNCAPQDLKSNKVFLIHGVGKESIWTLNIRDTLYGNRNFENFLWNVFGSYTVLFMGTSFREKWREYVKLNPALQGQKRYFHYALLPSAPEYISDLELEQFSGVHAIKYDNSDGVHINFAATIENWNLSKPRLNEDDITKAGTPK</sequence>
<organism evidence="1 2">
    <name type="scientific">Candidatus Danuiimicrobium aquiferis</name>
    <dbReference type="NCBI Taxonomy" id="1801832"/>
    <lineage>
        <taxon>Bacteria</taxon>
        <taxon>Pseudomonadati</taxon>
        <taxon>Candidatus Omnitrophota</taxon>
        <taxon>Candidatus Danuiimicrobium</taxon>
    </lineage>
</organism>
<dbReference type="InterPro" id="IPR029035">
    <property type="entry name" value="DHS-like_NAD/FAD-binding_dom"/>
</dbReference>
<evidence type="ECO:0000313" key="1">
    <source>
        <dbReference type="EMBL" id="OGW95569.1"/>
    </source>
</evidence>
<dbReference type="AlphaFoldDB" id="A0A1G1KSM1"/>
<protein>
    <recommendedName>
        <fullName evidence="3">SIR2-like domain-containing protein</fullName>
    </recommendedName>
</protein>
<comment type="caution">
    <text evidence="1">The sequence shown here is derived from an EMBL/GenBank/DDBJ whole genome shotgun (WGS) entry which is preliminary data.</text>
</comment>
<gene>
    <name evidence="1" type="ORF">A3G33_11225</name>
</gene>
<reference evidence="1 2" key="1">
    <citation type="journal article" date="2016" name="Nat. Commun.">
        <title>Thousands of microbial genomes shed light on interconnected biogeochemical processes in an aquifer system.</title>
        <authorList>
            <person name="Anantharaman K."/>
            <person name="Brown C.T."/>
            <person name="Hug L.A."/>
            <person name="Sharon I."/>
            <person name="Castelle C.J."/>
            <person name="Probst A.J."/>
            <person name="Thomas B.C."/>
            <person name="Singh A."/>
            <person name="Wilkins M.J."/>
            <person name="Karaoz U."/>
            <person name="Brodie E.L."/>
            <person name="Williams K.H."/>
            <person name="Hubbard S.S."/>
            <person name="Banfield J.F."/>
        </authorList>
    </citation>
    <scope>NUCLEOTIDE SEQUENCE [LARGE SCALE GENOMIC DNA]</scope>
</reference>
<proteinExistence type="predicted"/>
<dbReference type="EMBL" id="MHFR01000060">
    <property type="protein sequence ID" value="OGW95569.1"/>
    <property type="molecule type" value="Genomic_DNA"/>
</dbReference>
<dbReference type="Gene3D" id="3.40.50.1220">
    <property type="entry name" value="TPP-binding domain"/>
    <property type="match status" value="1"/>
</dbReference>
<dbReference type="SUPFAM" id="SSF52467">
    <property type="entry name" value="DHS-like NAD/FAD-binding domain"/>
    <property type="match status" value="1"/>
</dbReference>
<accession>A0A1G1KSM1</accession>
<dbReference type="Proteomes" id="UP000178187">
    <property type="component" value="Unassembled WGS sequence"/>
</dbReference>
<evidence type="ECO:0008006" key="3">
    <source>
        <dbReference type="Google" id="ProtNLM"/>
    </source>
</evidence>
<name>A0A1G1KSM1_9BACT</name>